<evidence type="ECO:0000313" key="1">
    <source>
        <dbReference type="EMBL" id="GAA4707284.1"/>
    </source>
</evidence>
<sequence length="97" mass="10397">MSATEYTRVCGAPPCGKSFTTTNVRKKYCDHTCRAVAQRAVVAANAVNVRVLAAKKALRALAETADAAGPEAWNAAWDEVEAEVDDIVRTFFPGRAP</sequence>
<keyword evidence="2" id="KW-1185">Reference proteome</keyword>
<proteinExistence type="predicted"/>
<accession>A0ABP8XFW0</accession>
<gene>
    <name evidence="1" type="ORF">GCM10023198_32130</name>
</gene>
<dbReference type="EMBL" id="BAABHM010000013">
    <property type="protein sequence ID" value="GAA4707284.1"/>
    <property type="molecule type" value="Genomic_DNA"/>
</dbReference>
<dbReference type="RefSeq" id="WP_253873033.1">
    <property type="nucleotide sequence ID" value="NZ_BAABHM010000013.1"/>
</dbReference>
<evidence type="ECO:0000313" key="2">
    <source>
        <dbReference type="Proteomes" id="UP001500843"/>
    </source>
</evidence>
<protein>
    <submittedName>
        <fullName evidence="1">Uncharacterized protein</fullName>
    </submittedName>
</protein>
<organism evidence="1 2">
    <name type="scientific">Promicromonospora umidemergens</name>
    <dbReference type="NCBI Taxonomy" id="629679"/>
    <lineage>
        <taxon>Bacteria</taxon>
        <taxon>Bacillati</taxon>
        <taxon>Actinomycetota</taxon>
        <taxon>Actinomycetes</taxon>
        <taxon>Micrococcales</taxon>
        <taxon>Promicromonosporaceae</taxon>
        <taxon>Promicromonospora</taxon>
    </lineage>
</organism>
<dbReference type="Proteomes" id="UP001500843">
    <property type="component" value="Unassembled WGS sequence"/>
</dbReference>
<reference evidence="2" key="1">
    <citation type="journal article" date="2019" name="Int. J. Syst. Evol. Microbiol.">
        <title>The Global Catalogue of Microorganisms (GCM) 10K type strain sequencing project: providing services to taxonomists for standard genome sequencing and annotation.</title>
        <authorList>
            <consortium name="The Broad Institute Genomics Platform"/>
            <consortium name="The Broad Institute Genome Sequencing Center for Infectious Disease"/>
            <person name="Wu L."/>
            <person name="Ma J."/>
        </authorList>
    </citation>
    <scope>NUCLEOTIDE SEQUENCE [LARGE SCALE GENOMIC DNA]</scope>
    <source>
        <strain evidence="2">JCM 17975</strain>
    </source>
</reference>
<comment type="caution">
    <text evidence="1">The sequence shown here is derived from an EMBL/GenBank/DDBJ whole genome shotgun (WGS) entry which is preliminary data.</text>
</comment>
<name>A0ABP8XFW0_9MICO</name>